<gene>
    <name evidence="5" type="ORF">IAA98_15030</name>
</gene>
<dbReference type="EMBL" id="DVLP01000435">
    <property type="protein sequence ID" value="HIT76891.1"/>
    <property type="molecule type" value="Genomic_DNA"/>
</dbReference>
<dbReference type="SUPFAM" id="SSF46689">
    <property type="entry name" value="Homeodomain-like"/>
    <property type="match status" value="2"/>
</dbReference>
<dbReference type="Pfam" id="PF01965">
    <property type="entry name" value="DJ-1_PfpI"/>
    <property type="match status" value="1"/>
</dbReference>
<dbReference type="Pfam" id="PF12833">
    <property type="entry name" value="HTH_18"/>
    <property type="match status" value="1"/>
</dbReference>
<dbReference type="PANTHER" id="PTHR43130">
    <property type="entry name" value="ARAC-FAMILY TRANSCRIPTIONAL REGULATOR"/>
    <property type="match status" value="1"/>
</dbReference>
<dbReference type="PROSITE" id="PS01124">
    <property type="entry name" value="HTH_ARAC_FAMILY_2"/>
    <property type="match status" value="1"/>
</dbReference>
<dbReference type="InterPro" id="IPR018062">
    <property type="entry name" value="HTH_AraC-typ_CS"/>
</dbReference>
<dbReference type="SUPFAM" id="SSF52317">
    <property type="entry name" value="Class I glutamine amidotransferase-like"/>
    <property type="match status" value="1"/>
</dbReference>
<evidence type="ECO:0000259" key="4">
    <source>
        <dbReference type="PROSITE" id="PS01124"/>
    </source>
</evidence>
<comment type="caution">
    <text evidence="5">The sequence shown here is derived from an EMBL/GenBank/DDBJ whole genome shotgun (WGS) entry which is preliminary data.</text>
</comment>
<evidence type="ECO:0000256" key="2">
    <source>
        <dbReference type="ARBA" id="ARBA00023125"/>
    </source>
</evidence>
<keyword evidence="3" id="KW-0804">Transcription</keyword>
<evidence type="ECO:0000256" key="3">
    <source>
        <dbReference type="ARBA" id="ARBA00023163"/>
    </source>
</evidence>
<evidence type="ECO:0000313" key="6">
    <source>
        <dbReference type="Proteomes" id="UP000886842"/>
    </source>
</evidence>
<name>A0A9D1KNV3_9ACTN</name>
<dbReference type="CDD" id="cd03137">
    <property type="entry name" value="GATase1_AraC_1"/>
    <property type="match status" value="1"/>
</dbReference>
<dbReference type="GO" id="GO:0003700">
    <property type="term" value="F:DNA-binding transcription factor activity"/>
    <property type="evidence" value="ECO:0007669"/>
    <property type="project" value="InterPro"/>
</dbReference>
<dbReference type="InterPro" id="IPR018060">
    <property type="entry name" value="HTH_AraC"/>
</dbReference>
<dbReference type="InterPro" id="IPR002818">
    <property type="entry name" value="DJ-1/PfpI"/>
</dbReference>
<reference evidence="5" key="2">
    <citation type="journal article" date="2021" name="PeerJ">
        <title>Extensive microbial diversity within the chicken gut microbiome revealed by metagenomics and culture.</title>
        <authorList>
            <person name="Gilroy R."/>
            <person name="Ravi A."/>
            <person name="Getino M."/>
            <person name="Pursley I."/>
            <person name="Horton D.L."/>
            <person name="Alikhan N.F."/>
            <person name="Baker D."/>
            <person name="Gharbi K."/>
            <person name="Hall N."/>
            <person name="Watson M."/>
            <person name="Adriaenssens E.M."/>
            <person name="Foster-Nyarko E."/>
            <person name="Jarju S."/>
            <person name="Secka A."/>
            <person name="Antonio M."/>
            <person name="Oren A."/>
            <person name="Chaudhuri R.R."/>
            <person name="La Ragione R."/>
            <person name="Hildebrand F."/>
            <person name="Pallen M.J."/>
        </authorList>
    </citation>
    <scope>NUCLEOTIDE SEQUENCE</scope>
    <source>
        <strain evidence="5">ChiGjej1B1-24693</strain>
    </source>
</reference>
<keyword evidence="1" id="KW-0805">Transcription regulation</keyword>
<evidence type="ECO:0000256" key="1">
    <source>
        <dbReference type="ARBA" id="ARBA00023015"/>
    </source>
</evidence>
<dbReference type="Proteomes" id="UP000886842">
    <property type="component" value="Unassembled WGS sequence"/>
</dbReference>
<dbReference type="Gene3D" id="3.40.50.880">
    <property type="match status" value="1"/>
</dbReference>
<dbReference type="GO" id="GO:0043565">
    <property type="term" value="F:sequence-specific DNA binding"/>
    <property type="evidence" value="ECO:0007669"/>
    <property type="project" value="InterPro"/>
</dbReference>
<dbReference type="AlphaFoldDB" id="A0A9D1KNV3"/>
<proteinExistence type="predicted"/>
<dbReference type="PROSITE" id="PS00041">
    <property type="entry name" value="HTH_ARAC_FAMILY_1"/>
    <property type="match status" value="1"/>
</dbReference>
<organism evidence="5 6">
    <name type="scientific">Candidatus Avipropionibacterium avicola</name>
    <dbReference type="NCBI Taxonomy" id="2840701"/>
    <lineage>
        <taxon>Bacteria</taxon>
        <taxon>Bacillati</taxon>
        <taxon>Actinomycetota</taxon>
        <taxon>Actinomycetes</taxon>
        <taxon>Propionibacteriales</taxon>
        <taxon>Propionibacteriaceae</taxon>
        <taxon>Propionibacteriaceae incertae sedis</taxon>
        <taxon>Candidatus Avipropionibacterium</taxon>
    </lineage>
</organism>
<reference evidence="5" key="1">
    <citation type="submission" date="2020-10" db="EMBL/GenBank/DDBJ databases">
        <authorList>
            <person name="Gilroy R."/>
        </authorList>
    </citation>
    <scope>NUCLEOTIDE SEQUENCE</scope>
    <source>
        <strain evidence="5">ChiGjej1B1-24693</strain>
    </source>
</reference>
<feature type="domain" description="HTH araC/xylS-type" evidence="4">
    <location>
        <begin position="215"/>
        <end position="313"/>
    </location>
</feature>
<dbReference type="InterPro" id="IPR052158">
    <property type="entry name" value="INH-QAR"/>
</dbReference>
<dbReference type="PANTHER" id="PTHR43130:SF3">
    <property type="entry name" value="HTH-TYPE TRANSCRIPTIONAL REGULATOR RV1931C"/>
    <property type="match status" value="1"/>
</dbReference>
<dbReference type="Gene3D" id="1.10.10.60">
    <property type="entry name" value="Homeodomain-like"/>
    <property type="match status" value="1"/>
</dbReference>
<sequence>MRIAIHAFDGISMFHLATPLAVFGEVARLGLADWQTVVWTDAERTAGPIRTAEGVSLGDLSGAEVLDRADVVVFGSWPTSFVPAAPSLVEAIRAAHDRGAVVVGLCLGAFPVADAGLLDGRAAVTHWFHAELLARRHREVEVRAEALHIDHGDVLTSAGTAAGLDACLHLVRSRLGAEAAVRVARSMVVAPHRDGNQAQYLDRPVPPSPGVGPIATTMAWASDHLDEALTVATLAQRAGMSPRHFTRRFRETVGTTPAQWLAARRLDHARRLLESTDFSIARVARACGFASPVTFRQNFVARHGTTPTAHRRQFVGLAQVLS</sequence>
<dbReference type="SMART" id="SM00342">
    <property type="entry name" value="HTH_ARAC"/>
    <property type="match status" value="1"/>
</dbReference>
<evidence type="ECO:0000313" key="5">
    <source>
        <dbReference type="EMBL" id="HIT76891.1"/>
    </source>
</evidence>
<dbReference type="InterPro" id="IPR009057">
    <property type="entry name" value="Homeodomain-like_sf"/>
</dbReference>
<protein>
    <submittedName>
        <fullName evidence="5">Helix-turn-helix domain-containing protein</fullName>
    </submittedName>
</protein>
<keyword evidence="2" id="KW-0238">DNA-binding</keyword>
<accession>A0A9D1KNV3</accession>
<dbReference type="InterPro" id="IPR029062">
    <property type="entry name" value="Class_I_gatase-like"/>
</dbReference>